<dbReference type="InterPro" id="IPR029787">
    <property type="entry name" value="Nucleotide_cyclase"/>
</dbReference>
<comment type="similarity">
    <text evidence="1">Belongs to the GdpP/PdeA phosphodiesterase family.</text>
</comment>
<feature type="binding site" evidence="2">
    <location>
        <position position="501"/>
    </location>
    <ligand>
        <name>Mn(2+)</name>
        <dbReference type="ChEBI" id="CHEBI:29035"/>
        <label>2</label>
    </ligand>
</feature>
<feature type="binding site" evidence="2">
    <location>
        <position position="352"/>
    </location>
    <ligand>
        <name>Mn(2+)</name>
        <dbReference type="ChEBI" id="CHEBI:29035"/>
        <label>1</label>
    </ligand>
</feature>
<dbReference type="Pfam" id="PF01368">
    <property type="entry name" value="DHH"/>
    <property type="match status" value="1"/>
</dbReference>
<dbReference type="PANTHER" id="PTHR47618">
    <property type="entry name" value="BIFUNCTIONAL OLIGORIBONUCLEASE AND PAP PHOSPHATASE NRNA"/>
    <property type="match status" value="1"/>
</dbReference>
<name>A0A0U9HDJ3_9FIRM</name>
<dbReference type="OrthoDB" id="9759476at2"/>
<feature type="binding site" evidence="2">
    <location>
        <position position="422"/>
    </location>
    <ligand>
        <name>Mn(2+)</name>
        <dbReference type="ChEBI" id="CHEBI:29035"/>
        <label>1</label>
    </ligand>
</feature>
<proteinExistence type="inferred from homology"/>
<dbReference type="InterPro" id="IPR001667">
    <property type="entry name" value="DDH_dom"/>
</dbReference>
<dbReference type="SUPFAM" id="SSF64182">
    <property type="entry name" value="DHH phosphoesterases"/>
    <property type="match status" value="1"/>
</dbReference>
<gene>
    <name evidence="5" type="ORF">TSYNT_6270</name>
</gene>
<dbReference type="InterPro" id="IPR003156">
    <property type="entry name" value="DHHA1_dom"/>
</dbReference>
<dbReference type="GO" id="GO:0046872">
    <property type="term" value="F:metal ion binding"/>
    <property type="evidence" value="ECO:0007669"/>
    <property type="project" value="UniProtKB-KW"/>
</dbReference>
<dbReference type="SUPFAM" id="SSF55073">
    <property type="entry name" value="Nucleotide cyclase"/>
    <property type="match status" value="1"/>
</dbReference>
<keyword evidence="6" id="KW-1185">Reference proteome</keyword>
<evidence type="ECO:0000256" key="2">
    <source>
        <dbReference type="PIRSR" id="PIRSR026583-50"/>
    </source>
</evidence>
<dbReference type="GO" id="GO:0005886">
    <property type="term" value="C:plasma membrane"/>
    <property type="evidence" value="ECO:0007669"/>
    <property type="project" value="UniProtKB-SubCell"/>
</dbReference>
<dbReference type="Gene3D" id="3.10.310.30">
    <property type="match status" value="1"/>
</dbReference>
<comment type="function">
    <text evidence="1">Has phosphodiesterase (PDE) activity against cyclic-di-AMP (c-di-AMP).</text>
</comment>
<keyword evidence="3" id="KW-0812">Transmembrane</keyword>
<keyword evidence="1" id="KW-1003">Cell membrane</keyword>
<sequence>MTQKSKKRVLWAAVFFTAILAAITCIFYDYKIAAALLPILALLLYYLLSAKEGRPLPSIIEPTVSFNKALWKEIANKTSSAIALTGANDRIIWENMAFTNKIQKPGQRISHVVDILSADVLETLEKEPAEVDIGSERFLVKKVKIQANNKKPEKMLQIYYFDDITQIYNLKLQLREKETVVCYVYVDNFDEVMVACGEENRLELLAEIDKTITKWVYNYNGLVRKYDNDKYLVLMSLKDFKKAEEAKLNILDAIREIKAGKTMTPTLSIGAAYGEPSLTKAGKIAQNALELCLGRGGDQAVVKAEGKTYFYGGKTEEMNKYSRVRVRVIAHALGDLVEESDSVMIIGHLFLDMDALGAAAGLANAVKSMNKPGYIILTPEQTSSVDSLLELLLTDEEIKGSFIEESEALNKITKKTLLIVVDTHKPSLVMSQKILEKAERVVVIDHHRRGEEFIDKALLVYLEPYASSTSEIVTEIIQYMGDDIKISPIVATAMLAGIAVDTRNFAFKTGARTFEAASYLRRAGADPTMVYKLFQEDADAVYERAKVLQRAQQVAEHVVISYFDEEPKNPTVAAAQAANGLIGLKGISASFVLAPMGERITISARSLGDINVHRILEELGGGGHMTVAGAQLSNVTMEEAIEKVKEAILKHLKEGETN</sequence>
<evidence type="ECO:0000313" key="5">
    <source>
        <dbReference type="EMBL" id="GAQ24889.1"/>
    </source>
</evidence>
<dbReference type="FunFam" id="3.90.1640.10:FF:000002">
    <property type="entry name" value="Cyclic-di-AMP phosphodiesterase"/>
    <property type="match status" value="1"/>
</dbReference>
<dbReference type="Proteomes" id="UP000062160">
    <property type="component" value="Unassembled WGS sequence"/>
</dbReference>
<feature type="binding site" evidence="2">
    <location>
        <position position="348"/>
    </location>
    <ligand>
        <name>Mn(2+)</name>
        <dbReference type="ChEBI" id="CHEBI:29035"/>
        <label>1</label>
    </ligand>
</feature>
<dbReference type="EMBL" id="DF977000">
    <property type="protein sequence ID" value="GAQ24889.1"/>
    <property type="molecule type" value="Genomic_DNA"/>
</dbReference>
<evidence type="ECO:0000256" key="3">
    <source>
        <dbReference type="SAM" id="Phobius"/>
    </source>
</evidence>
<dbReference type="PANTHER" id="PTHR47618:SF2">
    <property type="entry name" value="CYCLIC-DI-AMP PHOSPHODIESTERASE GDPP"/>
    <property type="match status" value="1"/>
</dbReference>
<keyword evidence="2" id="KW-0479">Metal-binding</keyword>
<keyword evidence="1 3" id="KW-0472">Membrane</keyword>
<keyword evidence="2" id="KW-0464">Manganese</keyword>
<protein>
    <recommendedName>
        <fullName evidence="1">Cyclic-di-AMP phosphodiesterase</fullName>
        <ecNumber evidence="1">3.1.4.-</ecNumber>
    </recommendedName>
</protein>
<evidence type="ECO:0000256" key="1">
    <source>
        <dbReference type="PIRNR" id="PIRNR026583"/>
    </source>
</evidence>
<dbReference type="Pfam" id="PF02272">
    <property type="entry name" value="DHHA1"/>
    <property type="match status" value="1"/>
</dbReference>
<keyword evidence="1" id="KW-0378">Hydrolase</keyword>
<dbReference type="AlphaFoldDB" id="A0A0U9HDJ3"/>
<dbReference type="GO" id="GO:0106409">
    <property type="term" value="F:cyclic-di-AMP phosphodiesterase activity"/>
    <property type="evidence" value="ECO:0007669"/>
    <property type="project" value="RHEA"/>
</dbReference>
<dbReference type="InterPro" id="IPR014528">
    <property type="entry name" value="GdpP/PdeA"/>
</dbReference>
<dbReference type="PIRSF" id="PIRSF026583">
    <property type="entry name" value="YybT"/>
    <property type="match status" value="1"/>
</dbReference>
<dbReference type="InterPro" id="IPR038763">
    <property type="entry name" value="DHH_sf"/>
</dbReference>
<accession>A0A0U9HDJ3</accession>
<organism evidence="5">
    <name type="scientific">Tepidanaerobacter syntrophicus</name>
    <dbReference type="NCBI Taxonomy" id="224999"/>
    <lineage>
        <taxon>Bacteria</taxon>
        <taxon>Bacillati</taxon>
        <taxon>Bacillota</taxon>
        <taxon>Clostridia</taxon>
        <taxon>Thermosediminibacterales</taxon>
        <taxon>Tepidanaerobacteraceae</taxon>
        <taxon>Tepidanaerobacter</taxon>
    </lineage>
</organism>
<dbReference type="PROSITE" id="PS50887">
    <property type="entry name" value="GGDEF"/>
    <property type="match status" value="1"/>
</dbReference>
<dbReference type="EC" id="3.1.4.-" evidence="1"/>
<evidence type="ECO:0000313" key="6">
    <source>
        <dbReference type="Proteomes" id="UP000062160"/>
    </source>
</evidence>
<dbReference type="InterPro" id="IPR051319">
    <property type="entry name" value="Oligoribo/pAp-PDE_c-di-AMP_PDE"/>
</dbReference>
<feature type="binding site" evidence="2">
    <location>
        <position position="354"/>
    </location>
    <ligand>
        <name>Mn(2+)</name>
        <dbReference type="ChEBI" id="CHEBI:29035"/>
        <label>2</label>
    </ligand>
</feature>
<feature type="binding site" evidence="2">
    <location>
        <position position="422"/>
    </location>
    <ligand>
        <name>Mn(2+)</name>
        <dbReference type="ChEBI" id="CHEBI:29035"/>
        <label>2</label>
    </ligand>
</feature>
<dbReference type="GO" id="GO:0016787">
    <property type="term" value="F:hydrolase activity"/>
    <property type="evidence" value="ECO:0007669"/>
    <property type="project" value="UniProtKB-UniRule"/>
</dbReference>
<dbReference type="SMART" id="SM00267">
    <property type="entry name" value="GGDEF"/>
    <property type="match status" value="1"/>
</dbReference>
<dbReference type="Gene3D" id="3.90.1640.10">
    <property type="entry name" value="inorganic pyrophosphatase (n-terminal core)"/>
    <property type="match status" value="1"/>
</dbReference>
<comment type="catalytic activity">
    <reaction evidence="1">
        <text>3',3'-c-di-AMP + H2O = 5'-O-phosphonoadenylyl-(3'-&gt;5')-adenosine + H(+)</text>
        <dbReference type="Rhea" id="RHEA:54420"/>
        <dbReference type="ChEBI" id="CHEBI:15377"/>
        <dbReference type="ChEBI" id="CHEBI:15378"/>
        <dbReference type="ChEBI" id="CHEBI:71500"/>
        <dbReference type="ChEBI" id="CHEBI:138171"/>
    </reaction>
</comment>
<keyword evidence="3" id="KW-1133">Transmembrane helix</keyword>
<comment type="subcellular location">
    <subcellularLocation>
        <location evidence="1">Cell membrane</location>
    </subcellularLocation>
</comment>
<dbReference type="GO" id="GO:0003676">
    <property type="term" value="F:nucleic acid binding"/>
    <property type="evidence" value="ECO:0007669"/>
    <property type="project" value="UniProtKB-UniRule"/>
</dbReference>
<evidence type="ECO:0000259" key="4">
    <source>
        <dbReference type="PROSITE" id="PS50887"/>
    </source>
</evidence>
<dbReference type="STRING" id="224999.GCA_001485475_00895"/>
<reference evidence="5" key="1">
    <citation type="journal article" date="2016" name="Genome Announc.">
        <title>Draft Genome Sequence of the Syntrophic Lactate-Degrading Bacterium Tepidanaerobacter syntrophicus JLT.</title>
        <authorList>
            <person name="Matsuura N."/>
            <person name="Ohashi A."/>
            <person name="Tourlousse D.M."/>
            <person name="Sekiguchi Y."/>
        </authorList>
    </citation>
    <scope>NUCLEOTIDE SEQUENCE [LARGE SCALE GENOMIC DNA]</scope>
    <source>
        <strain evidence="5">JL</strain>
    </source>
</reference>
<dbReference type="Gene3D" id="3.30.70.270">
    <property type="match status" value="1"/>
</dbReference>
<dbReference type="RefSeq" id="WP_059032130.1">
    <property type="nucleotide sequence ID" value="NZ_DF977000.1"/>
</dbReference>
<dbReference type="InterPro" id="IPR043128">
    <property type="entry name" value="Rev_trsase/Diguanyl_cyclase"/>
</dbReference>
<feature type="domain" description="GGDEF" evidence="4">
    <location>
        <begin position="177"/>
        <end position="305"/>
    </location>
</feature>
<dbReference type="Pfam" id="PF24898">
    <property type="entry name" value="GGDEF_GdpP"/>
    <property type="match status" value="1"/>
</dbReference>
<feature type="binding site" evidence="2">
    <location>
        <position position="446"/>
    </location>
    <ligand>
        <name>Mn(2+)</name>
        <dbReference type="ChEBI" id="CHEBI:29035"/>
        <label>2</label>
    </ligand>
</feature>
<dbReference type="InterPro" id="IPR000160">
    <property type="entry name" value="GGDEF_dom"/>
</dbReference>
<comment type="cofactor">
    <cofactor evidence="2">
        <name>Mn(2+)</name>
        <dbReference type="ChEBI" id="CHEBI:29035"/>
    </cofactor>
    <text evidence="2">For phosphodiesterase activity, probably binds 2 Mn(2+) per subunit.</text>
</comment>
<feature type="transmembrane region" description="Helical" evidence="3">
    <location>
        <begin position="31"/>
        <end position="48"/>
    </location>
</feature>